<organism evidence="2">
    <name type="scientific">Zea mays</name>
    <name type="common">Maize</name>
    <dbReference type="NCBI Taxonomy" id="4577"/>
    <lineage>
        <taxon>Eukaryota</taxon>
        <taxon>Viridiplantae</taxon>
        <taxon>Streptophyta</taxon>
        <taxon>Embryophyta</taxon>
        <taxon>Tracheophyta</taxon>
        <taxon>Spermatophyta</taxon>
        <taxon>Magnoliopsida</taxon>
        <taxon>Liliopsida</taxon>
        <taxon>Poales</taxon>
        <taxon>Poaceae</taxon>
        <taxon>PACMAD clade</taxon>
        <taxon>Panicoideae</taxon>
        <taxon>Andropogonodae</taxon>
        <taxon>Andropogoneae</taxon>
        <taxon>Tripsacinae</taxon>
        <taxon>Zea</taxon>
    </lineage>
</organism>
<sequence length="86" mass="9376">MTSVAASPPAQPHCAPLQWDLGAARPPRWDLGAGKRSSSIFGSTMSCQNIYQMDEVVKQLTPLQDPNNMASASPRPRSTQRGMVHR</sequence>
<feature type="region of interest" description="Disordered" evidence="1">
    <location>
        <begin position="61"/>
        <end position="86"/>
    </location>
</feature>
<dbReference type="InParanoid" id="A0A1D6EPU7"/>
<protein>
    <submittedName>
        <fullName evidence="2">Uncharacterized protein</fullName>
    </submittedName>
</protein>
<accession>A0A3L6G0H5</accession>
<proteinExistence type="predicted"/>
<reference evidence="2" key="1">
    <citation type="submission" date="2015-12" db="EMBL/GenBank/DDBJ databases">
        <title>Update maize B73 reference genome by single molecule sequencing technologies.</title>
        <authorList>
            <consortium name="Maize Genome Sequencing Project"/>
            <person name="Ware D."/>
        </authorList>
    </citation>
    <scope>NUCLEOTIDE SEQUENCE [LARGE SCALE GENOMIC DNA]</scope>
    <source>
        <tissue evidence="2">Seedling</tissue>
    </source>
</reference>
<dbReference type="AlphaFoldDB" id="A0A1D6EPU7"/>
<evidence type="ECO:0000313" key="2">
    <source>
        <dbReference type="EMBL" id="ONM21794.1"/>
    </source>
</evidence>
<dbReference type="EMBL" id="CM007648">
    <property type="protein sequence ID" value="ONM21794.1"/>
    <property type="molecule type" value="Genomic_DNA"/>
</dbReference>
<name>A0A1D6EPU7_MAIZE</name>
<gene>
    <name evidence="2" type="ORF">ZEAMMB73_Zm00001d005747</name>
</gene>
<evidence type="ECO:0000256" key="1">
    <source>
        <dbReference type="SAM" id="MobiDB-lite"/>
    </source>
</evidence>
<feature type="region of interest" description="Disordered" evidence="1">
    <location>
        <begin position="1"/>
        <end position="36"/>
    </location>
</feature>
<accession>A0A1D6EPU7</accession>